<name>A0ABX7NNC9_9BACT</name>
<dbReference type="Pfam" id="PF03168">
    <property type="entry name" value="LEA_2"/>
    <property type="match status" value="1"/>
</dbReference>
<dbReference type="Proteomes" id="UP000662747">
    <property type="component" value="Chromosome"/>
</dbReference>
<reference evidence="2 3" key="1">
    <citation type="submission" date="2021-02" db="EMBL/GenBank/DDBJ databases">
        <title>De Novo genome assembly of isolated myxobacteria.</title>
        <authorList>
            <person name="Stevens D.C."/>
        </authorList>
    </citation>
    <scope>NUCLEOTIDE SEQUENCE [LARGE SCALE GENOMIC DNA]</scope>
    <source>
        <strain evidence="3">SCPEA02</strain>
    </source>
</reference>
<evidence type="ECO:0000313" key="2">
    <source>
        <dbReference type="EMBL" id="QSQ19941.1"/>
    </source>
</evidence>
<accession>A0ABX7NNC9</accession>
<dbReference type="RefSeq" id="WP_206721522.1">
    <property type="nucleotide sequence ID" value="NZ_CP071090.1"/>
</dbReference>
<organism evidence="2 3">
    <name type="scientific">Pyxidicoccus parkwayensis</name>
    <dbReference type="NCBI Taxonomy" id="2813578"/>
    <lineage>
        <taxon>Bacteria</taxon>
        <taxon>Pseudomonadati</taxon>
        <taxon>Myxococcota</taxon>
        <taxon>Myxococcia</taxon>
        <taxon>Myxococcales</taxon>
        <taxon>Cystobacterineae</taxon>
        <taxon>Myxococcaceae</taxon>
        <taxon>Pyxidicoccus</taxon>
    </lineage>
</organism>
<dbReference type="InterPro" id="IPR004864">
    <property type="entry name" value="LEA_2"/>
</dbReference>
<feature type="domain" description="Late embryogenesis abundant protein LEA-2 subgroup" evidence="1">
    <location>
        <begin position="49"/>
        <end position="137"/>
    </location>
</feature>
<dbReference type="EMBL" id="CP071090">
    <property type="protein sequence ID" value="QSQ19941.1"/>
    <property type="molecule type" value="Genomic_DNA"/>
</dbReference>
<protein>
    <recommendedName>
        <fullName evidence="1">Late embryogenesis abundant protein LEA-2 subgroup domain-containing protein</fullName>
    </recommendedName>
</protein>
<sequence length="155" mass="16063">MLALLCGGLLSGCLGSVPLRPRAYDEAVRVDAVAVDFKPDGSGVLDLSLRVTNPSSDAASVSSVDFELRVDGRRVASGTQQVAVALSPEGAVPLRVFFPLASEPSPGGAEPEARKVRVTGGVVLRFGGTERRAPFDVTRSLSLSHVPPLNGPEGD</sequence>
<dbReference type="Gene3D" id="2.60.40.1820">
    <property type="match status" value="1"/>
</dbReference>
<evidence type="ECO:0000313" key="3">
    <source>
        <dbReference type="Proteomes" id="UP000662747"/>
    </source>
</evidence>
<keyword evidence="3" id="KW-1185">Reference proteome</keyword>
<evidence type="ECO:0000259" key="1">
    <source>
        <dbReference type="Pfam" id="PF03168"/>
    </source>
</evidence>
<dbReference type="SUPFAM" id="SSF117070">
    <property type="entry name" value="LEA14-like"/>
    <property type="match status" value="1"/>
</dbReference>
<proteinExistence type="predicted"/>
<gene>
    <name evidence="2" type="ORF">JY651_32285</name>
</gene>